<keyword evidence="5 7" id="KW-1133">Transmembrane helix</keyword>
<sequence length="763" mass="87141">MKKFRKQDSEKYFEEKKPVRLVDTQEYMEMIRALLEDGQEVSMIVTGNSMRPFLKHGRDKICMKKTDRKLRKGDIVFYRRENGQYVMHRILKCGDQSYTLLGDGQIVPESGIRQEQIFARITKVQVRGKWIGSENFRWRFFEHIWIRFCGIRKLGFSFSSKVQNLKKSSKEIHNETVRAAEKWKDGIFQEIFDDWKWILHYSVRYRWTIFFYTFLGMVSTSLGLLSSIAGKYLIDIVTGYQMNKAGMIFGVMAGSFAVSLILNGGISRIMVKLNTNISNDIRADLFEQILDVSWLELSKYQNGDMLSRFNQDIETVGSNAVSWLPAVVIAFYHFLATFLVLFYYDKVMAGIALGSAPFVVLMSQFMMKKQRDCQKKVREMSSRMMTFEAETFYNMDMIKSLGISLHCSTCLKKLQEQYKKITLDYNLFSIKTKAVLSVVGMAIQFTAFGYCLFRLWTHAITYGTMTLFLQQRNSLSGAFQNLVSIIPSFLNSSVSAHRLRELTELPKEIHSMQNQKDLFLTKGGLEVRLENVTFSYTKGKQVFRESDFCACPGEIVALVGTSGEGKTTLLRLILGLIEPDTGKAILKAQDKTEQKLNADTRVCFSYVPQGNTLLAGSIAENLSIAKEGASREEMKTALEMACAWEFVKKLPEGLETKLGERGKGLSEGQSQRIAIARALLRNAPVILLDEATSALDEETEKKLLKNILEKAPEKTCIVTTHRPGVLRLCRRVYRVEDGKIAEQKQDFSGQSDCRTVRHRNFSG</sequence>
<dbReference type="InterPro" id="IPR039421">
    <property type="entry name" value="Type_1_exporter"/>
</dbReference>
<evidence type="ECO:0000313" key="10">
    <source>
        <dbReference type="EMBL" id="MCC2148004.1"/>
    </source>
</evidence>
<dbReference type="PROSITE" id="PS50893">
    <property type="entry name" value="ABC_TRANSPORTER_2"/>
    <property type="match status" value="1"/>
</dbReference>
<dbReference type="SUPFAM" id="SSF90123">
    <property type="entry name" value="ABC transporter transmembrane region"/>
    <property type="match status" value="1"/>
</dbReference>
<keyword evidence="4 10" id="KW-0067">ATP-binding</keyword>
<keyword evidence="3" id="KW-0547">Nucleotide-binding</keyword>
<evidence type="ECO:0000259" key="8">
    <source>
        <dbReference type="PROSITE" id="PS50893"/>
    </source>
</evidence>
<feature type="transmembrane region" description="Helical" evidence="7">
    <location>
        <begin position="209"/>
        <end position="234"/>
    </location>
</feature>
<dbReference type="InterPro" id="IPR003439">
    <property type="entry name" value="ABC_transporter-like_ATP-bd"/>
</dbReference>
<feature type="transmembrane region" description="Helical" evidence="7">
    <location>
        <begin position="246"/>
        <end position="266"/>
    </location>
</feature>
<name>A0ABS8ET47_9FIRM</name>
<keyword evidence="11" id="KW-1185">Reference proteome</keyword>
<dbReference type="PANTHER" id="PTHR24221:SF654">
    <property type="entry name" value="ATP-BINDING CASSETTE SUB-FAMILY B MEMBER 6"/>
    <property type="match status" value="1"/>
</dbReference>
<protein>
    <submittedName>
        <fullName evidence="10">ATP-binding cassette domain-containing protein</fullName>
    </submittedName>
</protein>
<evidence type="ECO:0000256" key="4">
    <source>
        <dbReference type="ARBA" id="ARBA00022840"/>
    </source>
</evidence>
<evidence type="ECO:0000256" key="1">
    <source>
        <dbReference type="ARBA" id="ARBA00004651"/>
    </source>
</evidence>
<dbReference type="PANTHER" id="PTHR24221">
    <property type="entry name" value="ATP-BINDING CASSETTE SUB-FAMILY B"/>
    <property type="match status" value="1"/>
</dbReference>
<dbReference type="EMBL" id="JAJEQE010000003">
    <property type="protein sequence ID" value="MCC2148004.1"/>
    <property type="molecule type" value="Genomic_DNA"/>
</dbReference>
<reference evidence="10 11" key="1">
    <citation type="submission" date="2021-10" db="EMBL/GenBank/DDBJ databases">
        <title>Anaerobic single-cell dispensing facilitates the cultivation of human gut bacteria.</title>
        <authorList>
            <person name="Afrizal A."/>
        </authorList>
    </citation>
    <scope>NUCLEOTIDE SEQUENCE [LARGE SCALE GENOMIC DNA]</scope>
    <source>
        <strain evidence="10 11">CLA-AA-H246</strain>
    </source>
</reference>
<feature type="transmembrane region" description="Helical" evidence="7">
    <location>
        <begin position="323"/>
        <end position="344"/>
    </location>
</feature>
<accession>A0ABS8ET47</accession>
<dbReference type="CDD" id="cd06462">
    <property type="entry name" value="Peptidase_S24_S26"/>
    <property type="match status" value="1"/>
</dbReference>
<dbReference type="InterPro" id="IPR036640">
    <property type="entry name" value="ABC1_TM_sf"/>
</dbReference>
<evidence type="ECO:0000259" key="9">
    <source>
        <dbReference type="PROSITE" id="PS50929"/>
    </source>
</evidence>
<feature type="domain" description="ABC transmembrane type-1" evidence="9">
    <location>
        <begin position="210"/>
        <end position="491"/>
    </location>
</feature>
<keyword evidence="2 7" id="KW-0812">Transmembrane</keyword>
<dbReference type="InterPro" id="IPR027417">
    <property type="entry name" value="P-loop_NTPase"/>
</dbReference>
<evidence type="ECO:0000256" key="5">
    <source>
        <dbReference type="ARBA" id="ARBA00022989"/>
    </source>
</evidence>
<feature type="transmembrane region" description="Helical" evidence="7">
    <location>
        <begin position="434"/>
        <end position="456"/>
    </location>
</feature>
<dbReference type="Gene3D" id="1.20.1560.10">
    <property type="entry name" value="ABC transporter type 1, transmembrane domain"/>
    <property type="match status" value="1"/>
</dbReference>
<evidence type="ECO:0000256" key="2">
    <source>
        <dbReference type="ARBA" id="ARBA00022692"/>
    </source>
</evidence>
<dbReference type="GO" id="GO:0005524">
    <property type="term" value="F:ATP binding"/>
    <property type="evidence" value="ECO:0007669"/>
    <property type="project" value="UniProtKB-KW"/>
</dbReference>
<dbReference type="SUPFAM" id="SSF51306">
    <property type="entry name" value="LexA/Signal peptidase"/>
    <property type="match status" value="1"/>
</dbReference>
<dbReference type="Pfam" id="PF00005">
    <property type="entry name" value="ABC_tran"/>
    <property type="match status" value="1"/>
</dbReference>
<dbReference type="CDD" id="cd07346">
    <property type="entry name" value="ABC_6TM_exporters"/>
    <property type="match status" value="1"/>
</dbReference>
<keyword evidence="6 7" id="KW-0472">Membrane</keyword>
<comment type="subcellular location">
    <subcellularLocation>
        <location evidence="1">Cell membrane</location>
        <topology evidence="1">Multi-pass membrane protein</topology>
    </subcellularLocation>
</comment>
<proteinExistence type="predicted"/>
<dbReference type="Pfam" id="PF00664">
    <property type="entry name" value="ABC_membrane"/>
    <property type="match status" value="1"/>
</dbReference>
<evidence type="ECO:0000256" key="6">
    <source>
        <dbReference type="ARBA" id="ARBA00023136"/>
    </source>
</evidence>
<feature type="domain" description="ABC transporter" evidence="8">
    <location>
        <begin position="527"/>
        <end position="762"/>
    </location>
</feature>
<evidence type="ECO:0000313" key="11">
    <source>
        <dbReference type="Proteomes" id="UP001299235"/>
    </source>
</evidence>
<dbReference type="RefSeq" id="WP_248834631.1">
    <property type="nucleotide sequence ID" value="NZ_JAJEQE010000003.1"/>
</dbReference>
<dbReference type="SUPFAM" id="SSF52540">
    <property type="entry name" value="P-loop containing nucleoside triphosphate hydrolases"/>
    <property type="match status" value="1"/>
</dbReference>
<gene>
    <name evidence="10" type="ORF">LKD42_01850</name>
</gene>
<dbReference type="InterPro" id="IPR036286">
    <property type="entry name" value="LexA/Signal_pep-like_sf"/>
</dbReference>
<dbReference type="SMART" id="SM00382">
    <property type="entry name" value="AAA"/>
    <property type="match status" value="1"/>
</dbReference>
<dbReference type="PROSITE" id="PS50929">
    <property type="entry name" value="ABC_TM1F"/>
    <property type="match status" value="1"/>
</dbReference>
<dbReference type="Proteomes" id="UP001299235">
    <property type="component" value="Unassembled WGS sequence"/>
</dbReference>
<dbReference type="InterPro" id="IPR011527">
    <property type="entry name" value="ABC1_TM_dom"/>
</dbReference>
<dbReference type="InterPro" id="IPR003593">
    <property type="entry name" value="AAA+_ATPase"/>
</dbReference>
<feature type="transmembrane region" description="Helical" evidence="7">
    <location>
        <begin position="350"/>
        <end position="367"/>
    </location>
</feature>
<evidence type="ECO:0000256" key="7">
    <source>
        <dbReference type="SAM" id="Phobius"/>
    </source>
</evidence>
<evidence type="ECO:0000256" key="3">
    <source>
        <dbReference type="ARBA" id="ARBA00022741"/>
    </source>
</evidence>
<comment type="caution">
    <text evidence="10">The sequence shown here is derived from an EMBL/GenBank/DDBJ whole genome shotgun (WGS) entry which is preliminary data.</text>
</comment>
<dbReference type="Gene3D" id="3.40.50.300">
    <property type="entry name" value="P-loop containing nucleotide triphosphate hydrolases"/>
    <property type="match status" value="1"/>
</dbReference>
<organism evidence="10 11">
    <name type="scientific">Hominisplanchenecus faecis</name>
    <dbReference type="NCBI Taxonomy" id="2885351"/>
    <lineage>
        <taxon>Bacteria</taxon>
        <taxon>Bacillati</taxon>
        <taxon>Bacillota</taxon>
        <taxon>Clostridia</taxon>
        <taxon>Lachnospirales</taxon>
        <taxon>Lachnospiraceae</taxon>
        <taxon>Hominisplanchenecus</taxon>
    </lineage>
</organism>